<accession>A0ACC0T228</accession>
<dbReference type="EMBL" id="CM009293">
    <property type="protein sequence ID" value="KAI9395598.1"/>
    <property type="molecule type" value="Genomic_DNA"/>
</dbReference>
<evidence type="ECO:0000313" key="2">
    <source>
        <dbReference type="Proteomes" id="UP000006729"/>
    </source>
</evidence>
<proteinExistence type="predicted"/>
<name>A0ACC0T228_POPTR</name>
<sequence length="435" mass="49455">MSRLHGVGQYKSDVKALLQPCYLASTMTRKPSKAFLFAKERRSKKRRNISRPGGIGKLSKNDLINILSRLTAKTILTCCSVCKSWRTLISDPEFANRHFERDHDQEEVVLRPDGPGSLSRTLILIDLDRLKPYAQFSLPLNDQLPFSGIEVVNSCNGLLYLSSYLDKNPVLVCNPITREYINIPATHTDHQQERLQAVASGLGFSLKSNQYKLLRIFDVGYGHGFDNLRSHGRQAEIYTLGKGSWRVIDQFPPRIPHSFLFGTYLKGTISWACANDINDKFDFIISFNFDKEQFEFVSLPPYSAANHKGISDLRMQGLGGCISVCDFSCAEYFDIWLLKDFGGKKKIWSKDYRIHMLHGKVHQPIRILNNEEILMIQGLNAMVSYNHLRMKLRRHKICGIQSHFGASIHIPSFVSLKDIVGGDEVEVLIVKVKCM</sequence>
<keyword evidence="2" id="KW-1185">Reference proteome</keyword>
<gene>
    <name evidence="1" type="ORF">POPTR_004G000900v4</name>
</gene>
<comment type="caution">
    <text evidence="1">The sequence shown here is derived from an EMBL/GenBank/DDBJ whole genome shotgun (WGS) entry which is preliminary data.</text>
</comment>
<dbReference type="Proteomes" id="UP000006729">
    <property type="component" value="Chromosome 4"/>
</dbReference>
<organism evidence="1 2">
    <name type="scientific">Populus trichocarpa</name>
    <name type="common">Western balsam poplar</name>
    <name type="synonym">Populus balsamifera subsp. trichocarpa</name>
    <dbReference type="NCBI Taxonomy" id="3694"/>
    <lineage>
        <taxon>Eukaryota</taxon>
        <taxon>Viridiplantae</taxon>
        <taxon>Streptophyta</taxon>
        <taxon>Embryophyta</taxon>
        <taxon>Tracheophyta</taxon>
        <taxon>Spermatophyta</taxon>
        <taxon>Magnoliopsida</taxon>
        <taxon>eudicotyledons</taxon>
        <taxon>Gunneridae</taxon>
        <taxon>Pentapetalae</taxon>
        <taxon>rosids</taxon>
        <taxon>fabids</taxon>
        <taxon>Malpighiales</taxon>
        <taxon>Salicaceae</taxon>
        <taxon>Saliceae</taxon>
        <taxon>Populus</taxon>
    </lineage>
</organism>
<evidence type="ECO:0000313" key="1">
    <source>
        <dbReference type="EMBL" id="KAI9395598.1"/>
    </source>
</evidence>
<reference evidence="1 2" key="1">
    <citation type="journal article" date="2006" name="Science">
        <title>The genome of black cottonwood, Populus trichocarpa (Torr. &amp; Gray).</title>
        <authorList>
            <person name="Tuskan G.A."/>
            <person name="Difazio S."/>
            <person name="Jansson S."/>
            <person name="Bohlmann J."/>
            <person name="Grigoriev I."/>
            <person name="Hellsten U."/>
            <person name="Putnam N."/>
            <person name="Ralph S."/>
            <person name="Rombauts S."/>
            <person name="Salamov A."/>
            <person name="Schein J."/>
            <person name="Sterck L."/>
            <person name="Aerts A."/>
            <person name="Bhalerao R.R."/>
            <person name="Bhalerao R.P."/>
            <person name="Blaudez D."/>
            <person name="Boerjan W."/>
            <person name="Brun A."/>
            <person name="Brunner A."/>
            <person name="Busov V."/>
            <person name="Campbell M."/>
            <person name="Carlson J."/>
            <person name="Chalot M."/>
            <person name="Chapman J."/>
            <person name="Chen G.L."/>
            <person name="Cooper D."/>
            <person name="Coutinho P.M."/>
            <person name="Couturier J."/>
            <person name="Covert S."/>
            <person name="Cronk Q."/>
            <person name="Cunningham R."/>
            <person name="Davis J."/>
            <person name="Degroeve S."/>
            <person name="Dejardin A."/>
            <person name="Depamphilis C."/>
            <person name="Detter J."/>
            <person name="Dirks B."/>
            <person name="Dubchak I."/>
            <person name="Duplessis S."/>
            <person name="Ehlting J."/>
            <person name="Ellis B."/>
            <person name="Gendler K."/>
            <person name="Goodstein D."/>
            <person name="Gribskov M."/>
            <person name="Grimwood J."/>
            <person name="Groover A."/>
            <person name="Gunter L."/>
            <person name="Hamberger B."/>
            <person name="Heinze B."/>
            <person name="Helariutta Y."/>
            <person name="Henrissat B."/>
            <person name="Holligan D."/>
            <person name="Holt R."/>
            <person name="Huang W."/>
            <person name="Islam-Faridi N."/>
            <person name="Jones S."/>
            <person name="Jones-Rhoades M."/>
            <person name="Jorgensen R."/>
            <person name="Joshi C."/>
            <person name="Kangasjarvi J."/>
            <person name="Karlsson J."/>
            <person name="Kelleher C."/>
            <person name="Kirkpatrick R."/>
            <person name="Kirst M."/>
            <person name="Kohler A."/>
            <person name="Kalluri U."/>
            <person name="Larimer F."/>
            <person name="Leebens-Mack J."/>
            <person name="Leple J.C."/>
            <person name="Locascio P."/>
            <person name="Lou Y."/>
            <person name="Lucas S."/>
            <person name="Martin F."/>
            <person name="Montanini B."/>
            <person name="Napoli C."/>
            <person name="Nelson D.R."/>
            <person name="Nelson C."/>
            <person name="Nieminen K."/>
            <person name="Nilsson O."/>
            <person name="Pereda V."/>
            <person name="Peter G."/>
            <person name="Philippe R."/>
            <person name="Pilate G."/>
            <person name="Poliakov A."/>
            <person name="Razumovskaya J."/>
            <person name="Richardson P."/>
            <person name="Rinaldi C."/>
            <person name="Ritland K."/>
            <person name="Rouze P."/>
            <person name="Ryaboy D."/>
            <person name="Schmutz J."/>
            <person name="Schrader J."/>
            <person name="Segerman B."/>
            <person name="Shin H."/>
            <person name="Siddiqui A."/>
            <person name="Sterky F."/>
            <person name="Terry A."/>
            <person name="Tsai C.J."/>
            <person name="Uberbacher E."/>
            <person name="Unneberg P."/>
            <person name="Vahala J."/>
            <person name="Wall K."/>
            <person name="Wessler S."/>
            <person name="Yang G."/>
            <person name="Yin T."/>
            <person name="Douglas C."/>
            <person name="Marra M."/>
            <person name="Sandberg G."/>
            <person name="Van de Peer Y."/>
            <person name="Rokhsar D."/>
        </authorList>
    </citation>
    <scope>NUCLEOTIDE SEQUENCE [LARGE SCALE GENOMIC DNA]</scope>
    <source>
        <strain evidence="2">cv. Nisqually</strain>
    </source>
</reference>
<protein>
    <submittedName>
        <fullName evidence="1">Uncharacterized protein</fullName>
    </submittedName>
</protein>